<dbReference type="PANTHER" id="PTHR24388:SF54">
    <property type="entry name" value="PROTEIN ESCARGOT"/>
    <property type="match status" value="1"/>
</dbReference>
<evidence type="ECO:0000259" key="9">
    <source>
        <dbReference type="PROSITE" id="PS50157"/>
    </source>
</evidence>
<dbReference type="PROSITE" id="PS00028">
    <property type="entry name" value="ZINC_FINGER_C2H2_1"/>
    <property type="match status" value="9"/>
</dbReference>
<feature type="domain" description="C2H2-type" evidence="9">
    <location>
        <begin position="290"/>
        <end position="318"/>
    </location>
</feature>
<evidence type="ECO:0000256" key="6">
    <source>
        <dbReference type="ARBA" id="ARBA00023242"/>
    </source>
</evidence>
<organism evidence="10 11">
    <name type="scientific">Ridgeia piscesae</name>
    <name type="common">Tubeworm</name>
    <dbReference type="NCBI Taxonomy" id="27915"/>
    <lineage>
        <taxon>Eukaryota</taxon>
        <taxon>Metazoa</taxon>
        <taxon>Spiralia</taxon>
        <taxon>Lophotrochozoa</taxon>
        <taxon>Annelida</taxon>
        <taxon>Polychaeta</taxon>
        <taxon>Sedentaria</taxon>
        <taxon>Canalipalpata</taxon>
        <taxon>Sabellida</taxon>
        <taxon>Siboglinidae</taxon>
        <taxon>Ridgeia</taxon>
    </lineage>
</organism>
<evidence type="ECO:0000256" key="4">
    <source>
        <dbReference type="ARBA" id="ARBA00022771"/>
    </source>
</evidence>
<feature type="domain" description="C2H2-type" evidence="9">
    <location>
        <begin position="264"/>
        <end position="291"/>
    </location>
</feature>
<keyword evidence="2" id="KW-0479">Metal-binding</keyword>
<dbReference type="InterPro" id="IPR050527">
    <property type="entry name" value="Snail/Krueppel_Znf"/>
</dbReference>
<reference evidence="10" key="1">
    <citation type="journal article" date="2023" name="Mol. Biol. Evol.">
        <title>Third-Generation Sequencing Reveals the Adaptive Role of the Epigenome in Three Deep-Sea Polychaetes.</title>
        <authorList>
            <person name="Perez M."/>
            <person name="Aroh O."/>
            <person name="Sun Y."/>
            <person name="Lan Y."/>
            <person name="Juniper S.K."/>
            <person name="Young C.R."/>
            <person name="Angers B."/>
            <person name="Qian P.Y."/>
        </authorList>
    </citation>
    <scope>NUCLEOTIDE SEQUENCE</scope>
    <source>
        <strain evidence="10">R07B-5</strain>
    </source>
</reference>
<evidence type="ECO:0000256" key="2">
    <source>
        <dbReference type="ARBA" id="ARBA00022723"/>
    </source>
</evidence>
<dbReference type="SMART" id="SM00355">
    <property type="entry name" value="ZnF_C2H2"/>
    <property type="match status" value="11"/>
</dbReference>
<proteinExistence type="predicted"/>
<feature type="domain" description="C2H2-type" evidence="9">
    <location>
        <begin position="424"/>
        <end position="452"/>
    </location>
</feature>
<dbReference type="AlphaFoldDB" id="A0AAD9P4R4"/>
<dbReference type="GO" id="GO:0000978">
    <property type="term" value="F:RNA polymerase II cis-regulatory region sequence-specific DNA binding"/>
    <property type="evidence" value="ECO:0007669"/>
    <property type="project" value="TreeGrafter"/>
</dbReference>
<comment type="subcellular location">
    <subcellularLocation>
        <location evidence="1">Nucleus</location>
    </subcellularLocation>
</comment>
<dbReference type="InterPro" id="IPR013087">
    <property type="entry name" value="Znf_C2H2_type"/>
</dbReference>
<dbReference type="PROSITE" id="PS50157">
    <property type="entry name" value="ZINC_FINGER_C2H2_2"/>
    <property type="match status" value="9"/>
</dbReference>
<keyword evidence="3" id="KW-0677">Repeat</keyword>
<evidence type="ECO:0000256" key="5">
    <source>
        <dbReference type="ARBA" id="ARBA00022833"/>
    </source>
</evidence>
<feature type="domain" description="C2H2-type" evidence="9">
    <location>
        <begin position="453"/>
        <end position="480"/>
    </location>
</feature>
<dbReference type="PANTHER" id="PTHR24388">
    <property type="entry name" value="ZINC FINGER PROTEIN"/>
    <property type="match status" value="1"/>
</dbReference>
<protein>
    <recommendedName>
        <fullName evidence="9">C2H2-type domain-containing protein</fullName>
    </recommendedName>
</protein>
<feature type="domain" description="C2H2-type" evidence="9">
    <location>
        <begin position="481"/>
        <end position="508"/>
    </location>
</feature>
<keyword evidence="4 7" id="KW-0863">Zinc-finger</keyword>
<dbReference type="GO" id="GO:0008270">
    <property type="term" value="F:zinc ion binding"/>
    <property type="evidence" value="ECO:0007669"/>
    <property type="project" value="UniProtKB-KW"/>
</dbReference>
<evidence type="ECO:0000256" key="1">
    <source>
        <dbReference type="ARBA" id="ARBA00004123"/>
    </source>
</evidence>
<dbReference type="Pfam" id="PF00096">
    <property type="entry name" value="zf-C2H2"/>
    <property type="match status" value="5"/>
</dbReference>
<feature type="domain" description="C2H2-type" evidence="9">
    <location>
        <begin position="537"/>
        <end position="560"/>
    </location>
</feature>
<keyword evidence="5" id="KW-0862">Zinc</keyword>
<dbReference type="InterPro" id="IPR036236">
    <property type="entry name" value="Znf_C2H2_sf"/>
</dbReference>
<dbReference type="GO" id="GO:0005634">
    <property type="term" value="C:nucleus"/>
    <property type="evidence" value="ECO:0007669"/>
    <property type="project" value="UniProtKB-SubCell"/>
</dbReference>
<evidence type="ECO:0000256" key="7">
    <source>
        <dbReference type="PROSITE-ProRule" id="PRU00042"/>
    </source>
</evidence>
<feature type="domain" description="C2H2-type" evidence="9">
    <location>
        <begin position="364"/>
        <end position="387"/>
    </location>
</feature>
<keyword evidence="11" id="KW-1185">Reference proteome</keyword>
<dbReference type="SUPFAM" id="SSF57667">
    <property type="entry name" value="beta-beta-alpha zinc fingers"/>
    <property type="match status" value="7"/>
</dbReference>
<feature type="domain" description="C2H2-type" evidence="9">
    <location>
        <begin position="509"/>
        <end position="536"/>
    </location>
</feature>
<dbReference type="GO" id="GO:0000981">
    <property type="term" value="F:DNA-binding transcription factor activity, RNA polymerase II-specific"/>
    <property type="evidence" value="ECO:0007669"/>
    <property type="project" value="TreeGrafter"/>
</dbReference>
<evidence type="ECO:0000313" key="10">
    <source>
        <dbReference type="EMBL" id="KAK2188122.1"/>
    </source>
</evidence>
<keyword evidence="6" id="KW-0539">Nucleus</keyword>
<feature type="region of interest" description="Disordered" evidence="8">
    <location>
        <begin position="209"/>
        <end position="229"/>
    </location>
</feature>
<dbReference type="Pfam" id="PF13912">
    <property type="entry name" value="zf-C2H2_6"/>
    <property type="match status" value="1"/>
</dbReference>
<dbReference type="Gene3D" id="3.30.160.60">
    <property type="entry name" value="Classic Zinc Finger"/>
    <property type="match status" value="8"/>
</dbReference>
<dbReference type="FunFam" id="3.30.160.60:FF:000446">
    <property type="entry name" value="Zinc finger protein"/>
    <property type="match status" value="2"/>
</dbReference>
<comment type="caution">
    <text evidence="10">The sequence shown here is derived from an EMBL/GenBank/DDBJ whole genome shotgun (WGS) entry which is preliminary data.</text>
</comment>
<evidence type="ECO:0000256" key="8">
    <source>
        <dbReference type="SAM" id="MobiDB-lite"/>
    </source>
</evidence>
<sequence length="800" mass="89695">MAEETVSAVTITVKNIKEETVSPDKSKKEDHSCLCSPSLTDGLGMTEIPEGGSVDTKCPDENKLCKKRKRVTPHLAKPRLSMNLRKRMVSTAASRQEKEEEHTEQDNNAVAVNDGVIEDICDVAGETCSKATNIGSDGDGKHMENMDKVSIMNKKVVEKEDLDNVSIMSKKVAKQKDNEKVSVTKKNVITKKEDKKKVSVMSKKVTRTYHSDNDTSVEQTDSEDHNGFESFDPTPVKCQSCTYTTNSKRNLRHHMRRKHMERTFKCTECDKAFGLGKDLREHMRSHSKQVSCDVCGKKFTRNYFLQKHFANKHTLNKEKQERVKRPQKKLDKPLVYGCNQCDYIGKTARNLRNHQTRTHGEKLLPCPTCSKAFAMRKDLNQHVRTHTQRFCCETCGKALKSKFALHLHRNSIHLGIKNTYVKHYLCTICGKLCNNKTVYREHQNKEHLGVRPFACEVCGVAFFAKASLRVHRRIHSDVRSHMCDICGKAFKGTQSLRLHQNIHRQFRPHKCEECNKKFTQKGALVRHMRIHTGERPFKCRLCAASFNDYSILRRHMMGIHKLADAKYQRRSNVGNMSEEKPSMSPADAVGMTATLASVVNTTVYTAGGLQAPDTLPAMTSTQQLPDMSGGVSTTASSLQCSNQTDMSCHPLPQLCLPSPHVTHAMQQCQHDHATIMPSVHGDDLQLGQYSGVMAQQDVSHGIVTVAIQDNGQVVTSARMQPQVNQQLTAAVQEAAHTLVHDVGRVSLTQLPPPQLTLAEAHEMGLPVRLLPGMLPDLQTPQPHLTSQQDMGAQGVQPQMY</sequence>
<evidence type="ECO:0000313" key="11">
    <source>
        <dbReference type="Proteomes" id="UP001209878"/>
    </source>
</evidence>
<dbReference type="FunFam" id="3.30.160.60:FF:000670">
    <property type="entry name" value="zinc finger protein 22"/>
    <property type="match status" value="1"/>
</dbReference>
<accession>A0AAD9P4R4</accession>
<feature type="region of interest" description="Disordered" evidence="8">
    <location>
        <begin position="778"/>
        <end position="800"/>
    </location>
</feature>
<name>A0AAD9P4R4_RIDPI</name>
<dbReference type="EMBL" id="JAODUO010000143">
    <property type="protein sequence ID" value="KAK2188122.1"/>
    <property type="molecule type" value="Genomic_DNA"/>
</dbReference>
<dbReference type="FunFam" id="3.30.160.60:FF:000671">
    <property type="entry name" value="Zinc finger protein 26"/>
    <property type="match status" value="1"/>
</dbReference>
<dbReference type="Proteomes" id="UP001209878">
    <property type="component" value="Unassembled WGS sequence"/>
</dbReference>
<evidence type="ECO:0000256" key="3">
    <source>
        <dbReference type="ARBA" id="ARBA00022737"/>
    </source>
</evidence>
<gene>
    <name evidence="10" type="ORF">NP493_141g04028</name>
</gene>
<feature type="domain" description="C2H2-type" evidence="9">
    <location>
        <begin position="390"/>
        <end position="418"/>
    </location>
</feature>